<reference evidence="3" key="2">
    <citation type="submission" date="2023-05" db="EMBL/GenBank/DDBJ databases">
        <authorList>
            <person name="Schelkunov M.I."/>
        </authorList>
    </citation>
    <scope>NUCLEOTIDE SEQUENCE</scope>
    <source>
        <strain evidence="3">Hsosn_3</strain>
        <tissue evidence="3">Leaf</tissue>
    </source>
</reference>
<dbReference type="Gene3D" id="1.10.510.10">
    <property type="entry name" value="Transferase(Phosphotransferase) domain 1"/>
    <property type="match status" value="1"/>
</dbReference>
<evidence type="ECO:0000259" key="2">
    <source>
        <dbReference type="PROSITE" id="PS50011"/>
    </source>
</evidence>
<dbReference type="GO" id="GO:0043539">
    <property type="term" value="F:protein serine/threonine kinase activator activity"/>
    <property type="evidence" value="ECO:0007669"/>
    <property type="project" value="InterPro"/>
</dbReference>
<accession>A0AAD8MQ72</accession>
<sequence length="147" mass="16879">MPCSNLFWVNRADIWSFGITALELAHGHAPFSKYPPMKVLLMTLQNAPPGLDYERDRRFLKSFKELVAACLVKDPKKRPSSEKLLKHHFFKHARSVDYLSHTILEGLSPLGDRYRTIKAKEAEFLVQNKASLGDKEQLSQKRTVDIL</sequence>
<evidence type="ECO:0000256" key="1">
    <source>
        <dbReference type="ARBA" id="ARBA00008874"/>
    </source>
</evidence>
<dbReference type="PROSITE" id="PS50011">
    <property type="entry name" value="PROTEIN_KINASE_DOM"/>
    <property type="match status" value="1"/>
</dbReference>
<reference evidence="3" key="1">
    <citation type="submission" date="2023-02" db="EMBL/GenBank/DDBJ databases">
        <title>Genome of toxic invasive species Heracleum sosnowskyi carries increased number of genes despite the absence of recent whole-genome duplications.</title>
        <authorList>
            <person name="Schelkunov M."/>
            <person name="Shtratnikova V."/>
            <person name="Makarenko M."/>
            <person name="Klepikova A."/>
            <person name="Omelchenko D."/>
            <person name="Novikova G."/>
            <person name="Obukhova E."/>
            <person name="Bogdanov V."/>
            <person name="Penin A."/>
            <person name="Logacheva M."/>
        </authorList>
    </citation>
    <scope>NUCLEOTIDE SEQUENCE</scope>
    <source>
        <strain evidence="3">Hsosn_3</strain>
        <tissue evidence="3">Leaf</tissue>
    </source>
</reference>
<dbReference type="EMBL" id="JAUIZM010000006">
    <property type="protein sequence ID" value="KAK1380972.1"/>
    <property type="molecule type" value="Genomic_DNA"/>
</dbReference>
<proteinExistence type="inferred from homology"/>
<dbReference type="SUPFAM" id="SSF56112">
    <property type="entry name" value="Protein kinase-like (PK-like)"/>
    <property type="match status" value="1"/>
</dbReference>
<dbReference type="InterPro" id="IPR000719">
    <property type="entry name" value="Prot_kinase_dom"/>
</dbReference>
<keyword evidence="4" id="KW-1185">Reference proteome</keyword>
<name>A0AAD8MQ72_9APIA</name>
<gene>
    <name evidence="3" type="ORF">POM88_027716</name>
</gene>
<dbReference type="InterPro" id="IPR011009">
    <property type="entry name" value="Kinase-like_dom_sf"/>
</dbReference>
<dbReference type="Proteomes" id="UP001237642">
    <property type="component" value="Unassembled WGS sequence"/>
</dbReference>
<comment type="caution">
    <text evidence="3">The sequence shown here is derived from an EMBL/GenBank/DDBJ whole genome shotgun (WGS) entry which is preliminary data.</text>
</comment>
<comment type="similarity">
    <text evidence="1">Belongs to the protein kinase superfamily. STE Ser/Thr protein kinase family. STE20 subfamily.</text>
</comment>
<dbReference type="PANTHER" id="PTHR48014">
    <property type="entry name" value="SERINE/THREONINE-PROTEIN KINASE FRAY2"/>
    <property type="match status" value="1"/>
</dbReference>
<evidence type="ECO:0000313" key="4">
    <source>
        <dbReference type="Proteomes" id="UP001237642"/>
    </source>
</evidence>
<protein>
    <recommendedName>
        <fullName evidence="2">Protein kinase domain-containing protein</fullName>
    </recommendedName>
</protein>
<dbReference type="GO" id="GO:0005524">
    <property type="term" value="F:ATP binding"/>
    <property type="evidence" value="ECO:0007669"/>
    <property type="project" value="InterPro"/>
</dbReference>
<dbReference type="PANTHER" id="PTHR48014:SF10">
    <property type="entry name" value="PROTEIN KINASE SUPERFAMILY PROTEIN"/>
    <property type="match status" value="1"/>
</dbReference>
<organism evidence="3 4">
    <name type="scientific">Heracleum sosnowskyi</name>
    <dbReference type="NCBI Taxonomy" id="360622"/>
    <lineage>
        <taxon>Eukaryota</taxon>
        <taxon>Viridiplantae</taxon>
        <taxon>Streptophyta</taxon>
        <taxon>Embryophyta</taxon>
        <taxon>Tracheophyta</taxon>
        <taxon>Spermatophyta</taxon>
        <taxon>Magnoliopsida</taxon>
        <taxon>eudicotyledons</taxon>
        <taxon>Gunneridae</taxon>
        <taxon>Pentapetalae</taxon>
        <taxon>asterids</taxon>
        <taxon>campanulids</taxon>
        <taxon>Apiales</taxon>
        <taxon>Apiaceae</taxon>
        <taxon>Apioideae</taxon>
        <taxon>apioid superclade</taxon>
        <taxon>Tordylieae</taxon>
        <taxon>Tordyliinae</taxon>
        <taxon>Heracleum</taxon>
    </lineage>
</organism>
<feature type="domain" description="Protein kinase" evidence="2">
    <location>
        <begin position="1"/>
        <end position="90"/>
    </location>
</feature>
<dbReference type="InterPro" id="IPR047173">
    <property type="entry name" value="STRAD_A/B-like"/>
</dbReference>
<evidence type="ECO:0000313" key="3">
    <source>
        <dbReference type="EMBL" id="KAK1380972.1"/>
    </source>
</evidence>
<dbReference type="GO" id="GO:0004672">
    <property type="term" value="F:protein kinase activity"/>
    <property type="evidence" value="ECO:0007669"/>
    <property type="project" value="InterPro"/>
</dbReference>
<dbReference type="Pfam" id="PF00069">
    <property type="entry name" value="Pkinase"/>
    <property type="match status" value="1"/>
</dbReference>
<dbReference type="AlphaFoldDB" id="A0AAD8MQ72"/>